<feature type="domain" description="DUF632" evidence="1">
    <location>
        <begin position="38"/>
        <end position="74"/>
    </location>
</feature>
<organism evidence="2 3">
    <name type="scientific">Oryza rufipogon</name>
    <name type="common">Brownbeard rice</name>
    <name type="synonym">Asian wild rice</name>
    <dbReference type="NCBI Taxonomy" id="4529"/>
    <lineage>
        <taxon>Eukaryota</taxon>
        <taxon>Viridiplantae</taxon>
        <taxon>Streptophyta</taxon>
        <taxon>Embryophyta</taxon>
        <taxon>Tracheophyta</taxon>
        <taxon>Spermatophyta</taxon>
        <taxon>Magnoliopsida</taxon>
        <taxon>Liliopsida</taxon>
        <taxon>Poales</taxon>
        <taxon>Poaceae</taxon>
        <taxon>BOP clade</taxon>
        <taxon>Oryzoideae</taxon>
        <taxon>Oryzeae</taxon>
        <taxon>Oryzinae</taxon>
        <taxon>Oryza</taxon>
    </lineage>
</organism>
<dbReference type="AlphaFoldDB" id="A0A0E0PQR9"/>
<name>A0A0E0PQR9_ORYRU</name>
<dbReference type="EnsemblPlants" id="ORUFI05G26370.1">
    <property type="protein sequence ID" value="ORUFI05G26370.1"/>
    <property type="gene ID" value="ORUFI05G26370"/>
</dbReference>
<dbReference type="Proteomes" id="UP000008022">
    <property type="component" value="Unassembled WGS sequence"/>
</dbReference>
<dbReference type="HOGENOM" id="CLU_2610282_0_0_1"/>
<reference evidence="2" key="2">
    <citation type="submission" date="2015-06" db="UniProtKB">
        <authorList>
            <consortium name="EnsemblPlants"/>
        </authorList>
    </citation>
    <scope>IDENTIFICATION</scope>
</reference>
<evidence type="ECO:0000313" key="3">
    <source>
        <dbReference type="Proteomes" id="UP000008022"/>
    </source>
</evidence>
<evidence type="ECO:0000313" key="2">
    <source>
        <dbReference type="EnsemblPlants" id="ORUFI05G26370.1"/>
    </source>
</evidence>
<accession>A0A0E0PQR9</accession>
<keyword evidence="3" id="KW-1185">Reference proteome</keyword>
<proteinExistence type="predicted"/>
<sequence>MVDRTTSWTRFAACQRHQWRTTTSTASMASRGIPPPSWEKKLYWEVKARERLQVQNDKKLAELSDQEYSRKIDVDVLKA</sequence>
<dbReference type="InterPro" id="IPR006867">
    <property type="entry name" value="DUF632"/>
</dbReference>
<evidence type="ECO:0000259" key="1">
    <source>
        <dbReference type="Pfam" id="PF04782"/>
    </source>
</evidence>
<reference evidence="3" key="1">
    <citation type="submission" date="2013-06" db="EMBL/GenBank/DDBJ databases">
        <authorList>
            <person name="Zhao Q."/>
        </authorList>
    </citation>
    <scope>NUCLEOTIDE SEQUENCE</scope>
    <source>
        <strain evidence="3">cv. W1943</strain>
    </source>
</reference>
<dbReference type="Pfam" id="PF04782">
    <property type="entry name" value="DUF632"/>
    <property type="match status" value="1"/>
</dbReference>
<protein>
    <recommendedName>
        <fullName evidence="1">DUF632 domain-containing protein</fullName>
    </recommendedName>
</protein>
<dbReference type="Gramene" id="ORUFI05G26370.1">
    <property type="protein sequence ID" value="ORUFI05G26370.1"/>
    <property type="gene ID" value="ORUFI05G26370"/>
</dbReference>